<dbReference type="SUPFAM" id="SSF52540">
    <property type="entry name" value="P-loop containing nucleoside triphosphate hydrolases"/>
    <property type="match status" value="1"/>
</dbReference>
<comment type="similarity">
    <text evidence="1">Belongs to the ABC transporter superfamily.</text>
</comment>
<evidence type="ECO:0000313" key="8">
    <source>
        <dbReference type="EMBL" id="AGS06832.1"/>
    </source>
</evidence>
<dbReference type="PROSITE" id="PS50893">
    <property type="entry name" value="ABC_TRANSPORTER_2"/>
    <property type="match status" value="1"/>
</dbReference>
<dbReference type="eggNOG" id="COG0410">
    <property type="taxonomic scope" value="Bacteria"/>
</dbReference>
<dbReference type="OrthoDB" id="9776369at2"/>
<dbReference type="RefSeq" id="WP_020915407.1">
    <property type="nucleotide sequence ID" value="NC_021885.1"/>
</dbReference>
<dbReference type="PANTHER" id="PTHR43820">
    <property type="entry name" value="HIGH-AFFINITY BRANCHED-CHAIN AMINO ACID TRANSPORT ATP-BINDING PROTEIN LIVF"/>
    <property type="match status" value="1"/>
</dbReference>
<protein>
    <submittedName>
        <fullName evidence="8">ABC transporter ATP-binding protein, LivF-like protein</fullName>
    </submittedName>
</protein>
<keyword evidence="2" id="KW-0813">Transport</keyword>
<evidence type="ECO:0000256" key="5">
    <source>
        <dbReference type="ARBA" id="ARBA00022840"/>
    </source>
</evidence>
<evidence type="ECO:0000256" key="2">
    <source>
        <dbReference type="ARBA" id="ARBA00022448"/>
    </source>
</evidence>
<organism evidence="8 9">
    <name type="scientific">Candidatus Profftella armatura</name>
    <dbReference type="NCBI Taxonomy" id="669502"/>
    <lineage>
        <taxon>Bacteria</taxon>
        <taxon>Pseudomonadati</taxon>
        <taxon>Pseudomonadota</taxon>
        <taxon>Betaproteobacteria</taxon>
        <taxon>Candidatus Profftella</taxon>
    </lineage>
</organism>
<reference evidence="8 9" key="1">
    <citation type="journal article" date="2013" name="Curr. Biol.">
        <title>Defensive bacteriome symbiont with a drastically reduced genome.</title>
        <authorList>
            <person name="Nakabachi A."/>
            <person name="Ueoka R."/>
            <person name="Oshima K."/>
            <person name="Teta R."/>
            <person name="Mangoni A."/>
            <person name="Gurgui M."/>
            <person name="Oldham N.J."/>
            <person name="van Echten-Deckert G."/>
            <person name="Okamura K."/>
            <person name="Yamamoto K."/>
            <person name="Inoue H."/>
            <person name="Ohkuma M."/>
            <person name="Hongoh Y."/>
            <person name="Miyagishima S.Y."/>
            <person name="Hattori M."/>
            <person name="Piel J."/>
            <person name="Fukatsu T."/>
        </authorList>
    </citation>
    <scope>NUCLEOTIDE SEQUENCE [LARGE SCALE GENOMIC DNA]</scope>
    <source>
        <strain evidence="8 9">DC</strain>
    </source>
</reference>
<keyword evidence="4" id="KW-0547">Nucleotide-binding</keyword>
<dbReference type="HOGENOM" id="CLU_000604_1_2_4"/>
<dbReference type="AlphaFoldDB" id="S5R0Y6"/>
<dbReference type="SMART" id="SM00382">
    <property type="entry name" value="AAA"/>
    <property type="match status" value="1"/>
</dbReference>
<keyword evidence="3" id="KW-1003">Cell membrane</keyword>
<dbReference type="STRING" id="669502.SSDC_00695"/>
<dbReference type="GO" id="GO:0015807">
    <property type="term" value="P:L-amino acid transport"/>
    <property type="evidence" value="ECO:0007669"/>
    <property type="project" value="TreeGrafter"/>
</dbReference>
<dbReference type="KEGG" id="ssdc:SSDC_00695"/>
<evidence type="ECO:0000256" key="3">
    <source>
        <dbReference type="ARBA" id="ARBA00022475"/>
    </source>
</evidence>
<evidence type="ECO:0000256" key="1">
    <source>
        <dbReference type="ARBA" id="ARBA00005417"/>
    </source>
</evidence>
<dbReference type="EMBL" id="CP003468">
    <property type="protein sequence ID" value="AGS06832.1"/>
    <property type="molecule type" value="Genomic_DNA"/>
</dbReference>
<gene>
    <name evidence="8" type="primary">dipG</name>
    <name evidence="8" type="ORF">SSDC_00695</name>
</gene>
<dbReference type="Proteomes" id="UP000015216">
    <property type="component" value="Chromosome"/>
</dbReference>
<dbReference type="GO" id="GO:0016887">
    <property type="term" value="F:ATP hydrolysis activity"/>
    <property type="evidence" value="ECO:0007669"/>
    <property type="project" value="InterPro"/>
</dbReference>
<dbReference type="Pfam" id="PF00005">
    <property type="entry name" value="ABC_tran"/>
    <property type="match status" value="1"/>
</dbReference>
<keyword evidence="6" id="KW-0029">Amino-acid transport</keyword>
<name>S5R0Y6_9PROT</name>
<dbReference type="GO" id="GO:0005524">
    <property type="term" value="F:ATP binding"/>
    <property type="evidence" value="ECO:0007669"/>
    <property type="project" value="UniProtKB-KW"/>
</dbReference>
<evidence type="ECO:0000256" key="4">
    <source>
        <dbReference type="ARBA" id="ARBA00022741"/>
    </source>
</evidence>
<dbReference type="InterPro" id="IPR003439">
    <property type="entry name" value="ABC_transporter-like_ATP-bd"/>
</dbReference>
<evidence type="ECO:0000256" key="6">
    <source>
        <dbReference type="ARBA" id="ARBA00022970"/>
    </source>
</evidence>
<accession>S5R0Y6</accession>
<proteinExistence type="inferred from homology"/>
<keyword evidence="5 8" id="KW-0067">ATP-binding</keyword>
<evidence type="ECO:0000313" key="9">
    <source>
        <dbReference type="Proteomes" id="UP000015216"/>
    </source>
</evidence>
<dbReference type="InterPro" id="IPR052156">
    <property type="entry name" value="BCAA_Transport_ATP-bd_LivF"/>
</dbReference>
<dbReference type="Gene3D" id="3.40.50.300">
    <property type="entry name" value="P-loop containing nucleotide triphosphate hydrolases"/>
    <property type="match status" value="1"/>
</dbReference>
<dbReference type="GeneID" id="301553006"/>
<keyword evidence="3" id="KW-0472">Membrane</keyword>
<dbReference type="PANTHER" id="PTHR43820:SF4">
    <property type="entry name" value="HIGH-AFFINITY BRANCHED-CHAIN AMINO ACID TRANSPORT ATP-BINDING PROTEIN LIVF"/>
    <property type="match status" value="1"/>
</dbReference>
<dbReference type="GO" id="GO:0015658">
    <property type="term" value="F:branched-chain amino acid transmembrane transporter activity"/>
    <property type="evidence" value="ECO:0007669"/>
    <property type="project" value="TreeGrafter"/>
</dbReference>
<dbReference type="InterPro" id="IPR027417">
    <property type="entry name" value="P-loop_NTPase"/>
</dbReference>
<keyword evidence="9" id="KW-1185">Reference proteome</keyword>
<feature type="domain" description="ABC transporter" evidence="7">
    <location>
        <begin position="11"/>
        <end position="228"/>
    </location>
</feature>
<dbReference type="InterPro" id="IPR003593">
    <property type="entry name" value="AAA+_ATPase"/>
</dbReference>
<sequence length="229" mass="26673">MKNLNKKYPILEIKNLYLKYNNKLILNKINLNFFSGEIVTLIGKTNSGKTTFAHAIYNMLPYAGKIIFNKNKIYKLTYDKIFKLGLVYVMQKNRLFEQITVEENLLIGAYLRTNKLLIMRDLNKIYSIFPKLFEQRMQLAINLSNGQKKICSIARALMASPKFIIIDEISFGITNKIINKIIKILIEIQKFGTTIFLIEKNIQLIIPISDHIYIIKKGSIIKSQNYRNN</sequence>
<evidence type="ECO:0000259" key="7">
    <source>
        <dbReference type="PROSITE" id="PS50893"/>
    </source>
</evidence>